<dbReference type="SUPFAM" id="SSF54534">
    <property type="entry name" value="FKBP-like"/>
    <property type="match status" value="2"/>
</dbReference>
<dbReference type="AlphaFoldDB" id="A0A0G3EWG6"/>
<dbReference type="GO" id="GO:0051082">
    <property type="term" value="F:unfolded protein binding"/>
    <property type="evidence" value="ECO:0007669"/>
    <property type="project" value="UniProtKB-UniRule"/>
</dbReference>
<keyword evidence="1 7" id="KW-0732">Signal</keyword>
<dbReference type="InterPro" id="IPR027304">
    <property type="entry name" value="Trigger_fact/SurA_dom_sf"/>
</dbReference>
<dbReference type="GO" id="GO:0003755">
    <property type="term" value="F:peptidyl-prolyl cis-trans isomerase activity"/>
    <property type="evidence" value="ECO:0007669"/>
    <property type="project" value="UniProtKB-UniRule"/>
</dbReference>
<evidence type="ECO:0000313" key="9">
    <source>
        <dbReference type="EMBL" id="AKJ69076.2"/>
    </source>
</evidence>
<dbReference type="Pfam" id="PF00639">
    <property type="entry name" value="Rotamase"/>
    <property type="match status" value="1"/>
</dbReference>
<dbReference type="GO" id="GO:0042277">
    <property type="term" value="F:peptide binding"/>
    <property type="evidence" value="ECO:0007669"/>
    <property type="project" value="InterPro"/>
</dbReference>
<dbReference type="GO" id="GO:0006457">
    <property type="term" value="P:protein folding"/>
    <property type="evidence" value="ECO:0007669"/>
    <property type="project" value="UniProtKB-UniRule"/>
</dbReference>
<dbReference type="InterPro" id="IPR050280">
    <property type="entry name" value="OMP_Chaperone_SurA"/>
</dbReference>
<dbReference type="Gene3D" id="3.10.50.40">
    <property type="match status" value="2"/>
</dbReference>
<dbReference type="PROSITE" id="PS50198">
    <property type="entry name" value="PPIC_PPIASE_2"/>
    <property type="match status" value="2"/>
</dbReference>
<feature type="signal peptide" evidence="7">
    <location>
        <begin position="1"/>
        <end position="35"/>
    </location>
</feature>
<dbReference type="Proteomes" id="UP000036700">
    <property type="component" value="Chromosome"/>
</dbReference>
<dbReference type="PANTHER" id="PTHR47637">
    <property type="entry name" value="CHAPERONE SURA"/>
    <property type="match status" value="1"/>
</dbReference>
<evidence type="ECO:0000256" key="3">
    <source>
        <dbReference type="ARBA" id="ARBA00022764"/>
    </source>
</evidence>
<comment type="subcellular location">
    <subcellularLocation>
        <location evidence="7">Periplasm</location>
    </subcellularLocation>
    <text evidence="7">Is capable of associating with the outer membrane.</text>
</comment>
<dbReference type="GO" id="GO:0030288">
    <property type="term" value="C:outer membrane-bounded periplasmic space"/>
    <property type="evidence" value="ECO:0007669"/>
    <property type="project" value="InterPro"/>
</dbReference>
<evidence type="ECO:0000256" key="7">
    <source>
        <dbReference type="HAMAP-Rule" id="MF_01183"/>
    </source>
</evidence>
<proteinExistence type="inferred from homology"/>
<dbReference type="GO" id="GO:0043165">
    <property type="term" value="P:Gram-negative-bacterium-type cell outer membrane assembly"/>
    <property type="evidence" value="ECO:0007669"/>
    <property type="project" value="InterPro"/>
</dbReference>
<sequence precursor="true">MNDVIMKRIRAQRAPASLLSCLCLGLWLVAGGAFAQAVGAGSANQPAALRPVDSIVAVVNDAVITRNQLDARVRDTKRQLTLQGRPVPDDETLQQQVLDQMILIDVQLQRAKEDGITVSDDDLSQAIQRVAADNKMSVDQYKQRLASMGVSWSVFRTEVRDQMLIARVRQAEVDSKVEVSQSEIDAYLASQNNGQAQDKPTEYHVAQIVIGVPDNATADQVSQAKRKADDLLAQVKGGADFAALAEKYSNGEAAAKGGDLGYRIAERLPDLLLDAVKNLKGGEVVPQVLRGKDGFHIVKLLDVRQGGASAGMLVPQIHARHILIKIGNGVTAEQAREQLLEIKHKIEAGDGTFAEYAKKYSADGSASQGGDLGWLSPGETVPAFERALSTLKDGQISDPVRTQFGYHLIQVLGHREERVTGDQERNLALQEIRARKAEAAYRNWLLQLRDSAYVDNRLNQPG</sequence>
<dbReference type="EC" id="5.2.1.8" evidence="7"/>
<keyword evidence="2 7" id="KW-0677">Repeat</keyword>
<evidence type="ECO:0000256" key="2">
    <source>
        <dbReference type="ARBA" id="ARBA00022737"/>
    </source>
</evidence>
<dbReference type="STRING" id="445709.ABW99_13540"/>
<evidence type="ECO:0000313" key="10">
    <source>
        <dbReference type="Proteomes" id="UP000036700"/>
    </source>
</evidence>
<dbReference type="Pfam" id="PF13616">
    <property type="entry name" value="Rotamase_3"/>
    <property type="match status" value="1"/>
</dbReference>
<evidence type="ECO:0000256" key="6">
    <source>
        <dbReference type="ARBA" id="ARBA00023235"/>
    </source>
</evidence>
<keyword evidence="6 7" id="KW-0413">Isomerase</keyword>
<evidence type="ECO:0000256" key="5">
    <source>
        <dbReference type="ARBA" id="ARBA00023186"/>
    </source>
</evidence>
<comment type="domain">
    <text evidence="7">The PPIase activity resides only in the second parvulin domain. The N-terminal region and the C-terminal tail are necessary and sufficient for the chaperone activity of SurA. The PPIase activity is dispensable for SurA to function as a chaperone. The N-terminal region and the C-terminal tail are also required for porin recognition.</text>
</comment>
<dbReference type="GO" id="GO:0050821">
    <property type="term" value="P:protein stabilization"/>
    <property type="evidence" value="ECO:0007669"/>
    <property type="project" value="InterPro"/>
</dbReference>
<feature type="domain" description="PpiC" evidence="8">
    <location>
        <begin position="314"/>
        <end position="413"/>
    </location>
</feature>
<dbReference type="Gene3D" id="1.10.4030.10">
    <property type="entry name" value="Porin chaperone SurA, peptide-binding domain"/>
    <property type="match status" value="1"/>
</dbReference>
<protein>
    <recommendedName>
        <fullName evidence="7">Chaperone SurA</fullName>
    </recommendedName>
    <alternativeName>
        <fullName evidence="7">Peptidyl-prolyl cis-trans isomerase SurA</fullName>
        <shortName evidence="7">PPIase SurA</shortName>
        <ecNumber evidence="7">5.2.1.8</ecNumber>
    </alternativeName>
    <alternativeName>
        <fullName evidence="7">Rotamase SurA</fullName>
    </alternativeName>
</protein>
<keyword evidence="5 7" id="KW-0143">Chaperone</keyword>
<feature type="chain" id="PRO_5008988141" description="Chaperone SurA" evidence="7">
    <location>
        <begin position="36"/>
        <end position="462"/>
    </location>
</feature>
<dbReference type="EMBL" id="CP011568">
    <property type="protein sequence ID" value="AKJ69076.2"/>
    <property type="molecule type" value="Genomic_DNA"/>
</dbReference>
<dbReference type="HAMAP" id="MF_01183">
    <property type="entry name" value="Chaperone_SurA"/>
    <property type="match status" value="1"/>
</dbReference>
<keyword evidence="10" id="KW-1185">Reference proteome</keyword>
<gene>
    <name evidence="7" type="primary">surA</name>
    <name evidence="9" type="ORF">ABW99_13540</name>
</gene>
<organism evidence="9 10">
    <name type="scientific">Pandoraea thiooxydans</name>
    <dbReference type="NCBI Taxonomy" id="445709"/>
    <lineage>
        <taxon>Bacteria</taxon>
        <taxon>Pseudomonadati</taxon>
        <taxon>Pseudomonadota</taxon>
        <taxon>Betaproteobacteria</taxon>
        <taxon>Burkholderiales</taxon>
        <taxon>Burkholderiaceae</taxon>
        <taxon>Pandoraea</taxon>
    </lineage>
</organism>
<dbReference type="RefSeq" id="WP_047214973.1">
    <property type="nucleotide sequence ID" value="NZ_CP014839.1"/>
</dbReference>
<keyword evidence="4 7" id="KW-0697">Rotamase</keyword>
<dbReference type="InterPro" id="IPR023034">
    <property type="entry name" value="PPIase_SurA"/>
</dbReference>
<evidence type="ECO:0000259" key="8">
    <source>
        <dbReference type="PROSITE" id="PS50198"/>
    </source>
</evidence>
<evidence type="ECO:0000256" key="1">
    <source>
        <dbReference type="ARBA" id="ARBA00022729"/>
    </source>
</evidence>
<dbReference type="OrthoDB" id="14196at2"/>
<dbReference type="KEGG" id="ptx:ABW99_13540"/>
<dbReference type="InterPro" id="IPR015391">
    <property type="entry name" value="SurA_N"/>
</dbReference>
<keyword evidence="3 7" id="KW-0574">Periplasm</keyword>
<feature type="domain" description="PpiC" evidence="8">
    <location>
        <begin position="200"/>
        <end position="302"/>
    </location>
</feature>
<accession>A0A0G3EWG6</accession>
<evidence type="ECO:0000256" key="4">
    <source>
        <dbReference type="ARBA" id="ARBA00023110"/>
    </source>
</evidence>
<dbReference type="Pfam" id="PF09312">
    <property type="entry name" value="SurA_N"/>
    <property type="match status" value="1"/>
</dbReference>
<reference evidence="10" key="1">
    <citation type="submission" date="2015-06" db="EMBL/GenBank/DDBJ databases">
        <authorList>
            <person name="Lim Y.L."/>
            <person name="Ee R."/>
            <person name="Yong D."/>
            <person name="How K.Y."/>
            <person name="Yin W.F."/>
            <person name="Chan K.G."/>
        </authorList>
    </citation>
    <scope>NUCLEOTIDE SEQUENCE [LARGE SCALE GENOMIC DNA]</scope>
    <source>
        <strain evidence="10">DSM 25325</strain>
    </source>
</reference>
<dbReference type="InterPro" id="IPR046357">
    <property type="entry name" value="PPIase_dom_sf"/>
</dbReference>
<dbReference type="InterPro" id="IPR000297">
    <property type="entry name" value="PPIase_PpiC"/>
</dbReference>
<dbReference type="SUPFAM" id="SSF109998">
    <property type="entry name" value="Triger factor/SurA peptide-binding domain-like"/>
    <property type="match status" value="1"/>
</dbReference>
<name>A0A0G3EWG6_9BURK</name>
<comment type="catalytic activity">
    <reaction evidence="7">
        <text>[protein]-peptidylproline (omega=180) = [protein]-peptidylproline (omega=0)</text>
        <dbReference type="Rhea" id="RHEA:16237"/>
        <dbReference type="Rhea" id="RHEA-COMP:10747"/>
        <dbReference type="Rhea" id="RHEA-COMP:10748"/>
        <dbReference type="ChEBI" id="CHEBI:83833"/>
        <dbReference type="ChEBI" id="CHEBI:83834"/>
        <dbReference type="EC" id="5.2.1.8"/>
    </reaction>
</comment>
<comment type="function">
    <text evidence="7">Chaperone involved in the correct folding and assembly of outer membrane proteins. Recognizes specific patterns of aromatic residues and the orientation of their side chains, which are found more frequently in integral outer membrane proteins. May act in both early periplasmic and late outer membrane-associated steps of protein maturation.</text>
</comment>
<dbReference type="PANTHER" id="PTHR47637:SF1">
    <property type="entry name" value="CHAPERONE SURA"/>
    <property type="match status" value="1"/>
</dbReference>